<organism evidence="5 6">
    <name type="scientific">Acidiphilium iwatense</name>
    <dbReference type="NCBI Taxonomy" id="768198"/>
    <lineage>
        <taxon>Bacteria</taxon>
        <taxon>Pseudomonadati</taxon>
        <taxon>Pseudomonadota</taxon>
        <taxon>Alphaproteobacteria</taxon>
        <taxon>Acetobacterales</taxon>
        <taxon>Acidocellaceae</taxon>
        <taxon>Acidiphilium</taxon>
    </lineage>
</organism>
<dbReference type="SUPFAM" id="SSF55811">
    <property type="entry name" value="Nudix"/>
    <property type="match status" value="1"/>
</dbReference>
<dbReference type="PROSITE" id="PS51462">
    <property type="entry name" value="NUDIX"/>
    <property type="match status" value="1"/>
</dbReference>
<feature type="domain" description="Nudix hydrolase" evidence="4">
    <location>
        <begin position="3"/>
        <end position="130"/>
    </location>
</feature>
<sequence length="191" mass="20308">MTQTIRISAALVLDPAGLTLLVRKRGTQAFMQPGGKIEPHEDPLTALIRELREELGVTVNTSSPVYIGRFSAPAANEADSIVEAELFRVGLAGAVTPAAEIAEIAWLGPATPTGLILAPLARDHVLPLHRRLGRGAPCDLHHPGHANHTTGGGLQPPRVQPPRDRTHACPVDVKSRSKNPPINPGDSRSDQ</sequence>
<evidence type="ECO:0000313" key="6">
    <source>
        <dbReference type="Proteomes" id="UP001521209"/>
    </source>
</evidence>
<dbReference type="Pfam" id="PF00293">
    <property type="entry name" value="NUDIX"/>
    <property type="match status" value="1"/>
</dbReference>
<comment type="cofactor">
    <cofactor evidence="1">
        <name>Mg(2+)</name>
        <dbReference type="ChEBI" id="CHEBI:18420"/>
    </cofactor>
</comment>
<comment type="caution">
    <text evidence="5">The sequence shown here is derived from an EMBL/GenBank/DDBJ whole genome shotgun (WGS) entry which is preliminary data.</text>
</comment>
<keyword evidence="6" id="KW-1185">Reference proteome</keyword>
<dbReference type="EMBL" id="JAKGBZ010000009">
    <property type="protein sequence ID" value="MCF3946404.1"/>
    <property type="molecule type" value="Genomic_DNA"/>
</dbReference>
<dbReference type="InterPro" id="IPR020084">
    <property type="entry name" value="NUDIX_hydrolase_CS"/>
</dbReference>
<dbReference type="RefSeq" id="WP_235703636.1">
    <property type="nucleotide sequence ID" value="NZ_JAKGBZ010000009.1"/>
</dbReference>
<reference evidence="5 6" key="1">
    <citation type="submission" date="2022-01" db="EMBL/GenBank/DDBJ databases">
        <authorList>
            <person name="Won M."/>
            <person name="Kim S.-J."/>
            <person name="Kwon S.-W."/>
        </authorList>
    </citation>
    <scope>NUCLEOTIDE SEQUENCE [LARGE SCALE GENOMIC DNA]</scope>
    <source>
        <strain evidence="5 6">KCTC 23505</strain>
    </source>
</reference>
<evidence type="ECO:0000256" key="1">
    <source>
        <dbReference type="ARBA" id="ARBA00001946"/>
    </source>
</evidence>
<evidence type="ECO:0000259" key="4">
    <source>
        <dbReference type="PROSITE" id="PS51462"/>
    </source>
</evidence>
<dbReference type="Gene3D" id="3.90.79.10">
    <property type="entry name" value="Nucleoside Triphosphate Pyrophosphohydrolase"/>
    <property type="match status" value="1"/>
</dbReference>
<evidence type="ECO:0000256" key="2">
    <source>
        <dbReference type="ARBA" id="ARBA00022801"/>
    </source>
</evidence>
<feature type="region of interest" description="Disordered" evidence="3">
    <location>
        <begin position="137"/>
        <end position="191"/>
    </location>
</feature>
<dbReference type="CDD" id="cd04690">
    <property type="entry name" value="NUDIX_Hydrolase"/>
    <property type="match status" value="1"/>
</dbReference>
<evidence type="ECO:0000313" key="5">
    <source>
        <dbReference type="EMBL" id="MCF3946404.1"/>
    </source>
</evidence>
<dbReference type="Proteomes" id="UP001521209">
    <property type="component" value="Unassembled WGS sequence"/>
</dbReference>
<protein>
    <submittedName>
        <fullName evidence="5">NUDIX domain-containing protein</fullName>
    </submittedName>
</protein>
<evidence type="ECO:0000256" key="3">
    <source>
        <dbReference type="SAM" id="MobiDB-lite"/>
    </source>
</evidence>
<keyword evidence="2" id="KW-0378">Hydrolase</keyword>
<dbReference type="PROSITE" id="PS00893">
    <property type="entry name" value="NUDIX_BOX"/>
    <property type="match status" value="1"/>
</dbReference>
<gene>
    <name evidence="5" type="ORF">L2A60_06860</name>
</gene>
<dbReference type="PANTHER" id="PTHR43046:SF2">
    <property type="entry name" value="8-OXO-DGTP DIPHOSPHATASE-RELATED"/>
    <property type="match status" value="1"/>
</dbReference>
<proteinExistence type="predicted"/>
<name>A0ABS9DUM3_9PROT</name>
<dbReference type="PANTHER" id="PTHR43046">
    <property type="entry name" value="GDP-MANNOSE MANNOSYL HYDROLASE"/>
    <property type="match status" value="1"/>
</dbReference>
<accession>A0ABS9DUM3</accession>
<dbReference type="InterPro" id="IPR000086">
    <property type="entry name" value="NUDIX_hydrolase_dom"/>
</dbReference>
<dbReference type="InterPro" id="IPR015797">
    <property type="entry name" value="NUDIX_hydrolase-like_dom_sf"/>
</dbReference>